<accession>A0ABV2KYN2</accession>
<evidence type="ECO:0000313" key="2">
    <source>
        <dbReference type="EMBL" id="MET3690672.1"/>
    </source>
</evidence>
<evidence type="ECO:0000256" key="1">
    <source>
        <dbReference type="SAM" id="MobiDB-lite"/>
    </source>
</evidence>
<dbReference type="EMBL" id="JBEPMM010000001">
    <property type="protein sequence ID" value="MET3690672.1"/>
    <property type="molecule type" value="Genomic_DNA"/>
</dbReference>
<proteinExistence type="predicted"/>
<protein>
    <recommendedName>
        <fullName evidence="4">Flagellar assembly protein FliH</fullName>
    </recommendedName>
</protein>
<keyword evidence="3" id="KW-1185">Reference proteome</keyword>
<feature type="region of interest" description="Disordered" evidence="1">
    <location>
        <begin position="49"/>
        <end position="78"/>
    </location>
</feature>
<dbReference type="RefSeq" id="WP_238279939.1">
    <property type="nucleotide sequence ID" value="NZ_BPQL01000069.1"/>
</dbReference>
<dbReference type="Proteomes" id="UP001549145">
    <property type="component" value="Unassembled WGS sequence"/>
</dbReference>
<organism evidence="2 3">
    <name type="scientific">Methylobacterium goesingense</name>
    <dbReference type="NCBI Taxonomy" id="243690"/>
    <lineage>
        <taxon>Bacteria</taxon>
        <taxon>Pseudomonadati</taxon>
        <taxon>Pseudomonadota</taxon>
        <taxon>Alphaproteobacteria</taxon>
        <taxon>Hyphomicrobiales</taxon>
        <taxon>Methylobacteriaceae</taxon>
        <taxon>Methylobacterium</taxon>
    </lineage>
</organism>
<sequence length="231" mass="23925">MAAAIARFLPDFSGDVAPARPPATGGGAFAPAARPASRAAEGLAALLRKPAAPPETPEDREAQLRSAEARGLERGRELGRAEAAAETASVLACMQADYDARLAEMRQAWCVDEGDRLASGFADALQALGAGLTDRVGHLLVPVLTEALRRQAVDELARSLARILGDARAPVRVSGPADLLEAVAGKLGPFEASLDLVVADTAEVTAQADQTVIETQLGAWGRLMTDAVRGA</sequence>
<feature type="region of interest" description="Disordered" evidence="1">
    <location>
        <begin position="9"/>
        <end position="34"/>
    </location>
</feature>
<name>A0ABV2KYN2_9HYPH</name>
<evidence type="ECO:0008006" key="4">
    <source>
        <dbReference type="Google" id="ProtNLM"/>
    </source>
</evidence>
<evidence type="ECO:0000313" key="3">
    <source>
        <dbReference type="Proteomes" id="UP001549145"/>
    </source>
</evidence>
<comment type="caution">
    <text evidence="2">The sequence shown here is derived from an EMBL/GenBank/DDBJ whole genome shotgun (WGS) entry which is preliminary data.</text>
</comment>
<feature type="compositionally biased region" description="Basic and acidic residues" evidence="1">
    <location>
        <begin position="57"/>
        <end position="78"/>
    </location>
</feature>
<reference evidence="2 3" key="1">
    <citation type="submission" date="2024-06" db="EMBL/GenBank/DDBJ databases">
        <title>Genomic Encyclopedia of Type Strains, Phase IV (KMG-IV): sequencing the most valuable type-strain genomes for metagenomic binning, comparative biology and taxonomic classification.</title>
        <authorList>
            <person name="Goeker M."/>
        </authorList>
    </citation>
    <scope>NUCLEOTIDE SEQUENCE [LARGE SCALE GENOMIC DNA]</scope>
    <source>
        <strain evidence="2 3">DSM 21331</strain>
    </source>
</reference>
<gene>
    <name evidence="2" type="ORF">ABID43_000191</name>
</gene>